<evidence type="ECO:0000256" key="2">
    <source>
        <dbReference type="SAM" id="Phobius"/>
    </source>
</evidence>
<dbReference type="EMBL" id="CP000512">
    <property type="protein sequence ID" value="ABM32983.1"/>
    <property type="molecule type" value="Genomic_DNA"/>
</dbReference>
<protein>
    <submittedName>
        <fullName evidence="3">Uncharacterized protein</fullName>
    </submittedName>
</protein>
<evidence type="ECO:0000256" key="1">
    <source>
        <dbReference type="SAM" id="MobiDB-lite"/>
    </source>
</evidence>
<feature type="region of interest" description="Disordered" evidence="1">
    <location>
        <begin position="1"/>
        <end position="24"/>
    </location>
</feature>
<name>A1TPU5_PARC0</name>
<keyword evidence="2" id="KW-1133">Transmembrane helix</keyword>
<keyword evidence="2" id="KW-0472">Membrane</keyword>
<proteinExistence type="predicted"/>
<dbReference type="KEGG" id="aav:Aave_2408"/>
<reference evidence="3 4" key="1">
    <citation type="submission" date="2006-12" db="EMBL/GenBank/DDBJ databases">
        <title>Complete sequence of Acidovorax avenae subsp. citrulli AAC00-1.</title>
        <authorList>
            <consortium name="US DOE Joint Genome Institute"/>
            <person name="Copeland A."/>
            <person name="Lucas S."/>
            <person name="Lapidus A."/>
            <person name="Barry K."/>
            <person name="Detter J.C."/>
            <person name="Glavina del Rio T."/>
            <person name="Dalin E."/>
            <person name="Tice H."/>
            <person name="Pitluck S."/>
            <person name="Kiss H."/>
            <person name="Brettin T."/>
            <person name="Bruce D."/>
            <person name="Han C."/>
            <person name="Tapia R."/>
            <person name="Gilna P."/>
            <person name="Schmutz J."/>
            <person name="Larimer F."/>
            <person name="Land M."/>
            <person name="Hauser L."/>
            <person name="Kyrpides N."/>
            <person name="Kim E."/>
            <person name="Stahl D."/>
            <person name="Richardson P."/>
        </authorList>
    </citation>
    <scope>NUCLEOTIDE SEQUENCE [LARGE SCALE GENOMIC DNA]</scope>
    <source>
        <strain evidence="3 4">AAC00-1</strain>
    </source>
</reference>
<keyword evidence="2" id="KW-0812">Transmembrane</keyword>
<sequence>MRCSLQHVSPHGPPAGARSRPRQGPGAYAGGGVVISFTSVCIGAVFMSSALVGRMFADHGLAPQGPWGLLYAIGFMVLLLALIGRSL</sequence>
<dbReference type="HOGENOM" id="CLU_2476250_0_0_4"/>
<evidence type="ECO:0000313" key="4">
    <source>
        <dbReference type="Proteomes" id="UP000002596"/>
    </source>
</evidence>
<organism evidence="3 4">
    <name type="scientific">Paracidovorax citrulli (strain AAC00-1)</name>
    <name type="common">Acidovorax citrulli</name>
    <dbReference type="NCBI Taxonomy" id="397945"/>
    <lineage>
        <taxon>Bacteria</taxon>
        <taxon>Pseudomonadati</taxon>
        <taxon>Pseudomonadota</taxon>
        <taxon>Betaproteobacteria</taxon>
        <taxon>Burkholderiales</taxon>
        <taxon>Comamonadaceae</taxon>
        <taxon>Paracidovorax</taxon>
    </lineage>
</organism>
<accession>A1TPU5</accession>
<dbReference type="Proteomes" id="UP000002596">
    <property type="component" value="Chromosome"/>
</dbReference>
<feature type="transmembrane region" description="Helical" evidence="2">
    <location>
        <begin position="27"/>
        <end position="47"/>
    </location>
</feature>
<dbReference type="AlphaFoldDB" id="A1TPU5"/>
<evidence type="ECO:0000313" key="3">
    <source>
        <dbReference type="EMBL" id="ABM32983.1"/>
    </source>
</evidence>
<feature type="transmembrane region" description="Helical" evidence="2">
    <location>
        <begin position="67"/>
        <end position="84"/>
    </location>
</feature>
<gene>
    <name evidence="3" type="ordered locus">Aave_2408</name>
</gene>